<dbReference type="NCBIfam" id="NF041893">
    <property type="entry name" value="TraI_MobP_relax"/>
    <property type="match status" value="1"/>
</dbReference>
<protein>
    <submittedName>
        <fullName evidence="3">Relaxase/mobilization nuclease family protein</fullName>
    </submittedName>
</protein>
<dbReference type="AlphaFoldDB" id="E6YKD8"/>
<dbReference type="RefSeq" id="WP_235692201.1">
    <property type="nucleotide sequence ID" value="NZ_KL407337.1"/>
</dbReference>
<reference evidence="3" key="1">
    <citation type="journal article" date="2011" name="PLoS Genet.">
        <title>Parallel evolution of a type IV secretion system in radiating lineages of the host-restricted bacterial pathogen Bartonella.</title>
        <authorList>
            <person name="Engel P."/>
            <person name="Salzburger W."/>
            <person name="Liesch M."/>
            <person name="Chang C.C."/>
            <person name="Maruyama S."/>
            <person name="Lanz C."/>
            <person name="Calteau A."/>
            <person name="Lajus A."/>
            <person name="Medigue C."/>
            <person name="Schuster S.C."/>
            <person name="Dehio C."/>
        </authorList>
    </citation>
    <scope>NUCLEOTIDE SEQUENCE</scope>
    <source>
        <strain evidence="3">ATCC BAA-1498</strain>
    </source>
</reference>
<proteinExistence type="predicted"/>
<name>E6YKD8_9HYPH</name>
<feature type="domain" description="TraI-like middle" evidence="2">
    <location>
        <begin position="186"/>
        <end position="263"/>
    </location>
</feature>
<sequence>MARLARYIMDIRGGVLPRDWKLICDYILDKDVQHSRKVAAIRVTNCYTDDPVMATEFILKTQNQNKRSKADKTYHLVLSFPIGERSEREILYEIEDKFCLALGYNKHQRISAVHQDTDNLHVHIAINKINPENFRNHEPFFDKRTLMKMCRQIEQEYGLINTPHGFDDEAKQYSKDKKGDNIKRSKIKNFEDKTGMQSLATYVGNIIKEFHYSDWPELHKNFAKHGLVIKKRGNGLVIGATNLDLWVKASSCNRALSLSTLEKN</sequence>
<evidence type="ECO:0000259" key="2">
    <source>
        <dbReference type="Pfam" id="PF22863"/>
    </source>
</evidence>
<dbReference type="Pfam" id="PF22863">
    <property type="entry name" value="TraI_middle"/>
    <property type="match status" value="1"/>
</dbReference>
<dbReference type="InterPro" id="IPR049751">
    <property type="entry name" value="TraI/MobA_relaxases"/>
</dbReference>
<evidence type="ECO:0000313" key="3">
    <source>
        <dbReference type="EMBL" id="CBI77326.1"/>
    </source>
</evidence>
<dbReference type="InterPro" id="IPR005094">
    <property type="entry name" value="Endonuclease_MobA/VirD2"/>
</dbReference>
<feature type="domain" description="MobA/VirD2-like nuclease" evidence="1">
    <location>
        <begin position="26"/>
        <end position="159"/>
    </location>
</feature>
<gene>
    <name evidence="3" type="ORF">BARRO_10259</name>
</gene>
<dbReference type="Pfam" id="PF03432">
    <property type="entry name" value="Relaxase"/>
    <property type="match status" value="1"/>
</dbReference>
<dbReference type="EMBL" id="FN645455">
    <property type="protein sequence ID" value="CBI77326.1"/>
    <property type="molecule type" value="Genomic_DNA"/>
</dbReference>
<organism evidence="3">
    <name type="scientific">Bartonella rochalimae ATCC BAA-1498</name>
    <dbReference type="NCBI Taxonomy" id="685782"/>
    <lineage>
        <taxon>Bacteria</taxon>
        <taxon>Pseudomonadati</taxon>
        <taxon>Pseudomonadota</taxon>
        <taxon>Alphaproteobacteria</taxon>
        <taxon>Hyphomicrobiales</taxon>
        <taxon>Bartonellaceae</taxon>
        <taxon>Bartonella</taxon>
    </lineage>
</organism>
<dbReference type="InterPro" id="IPR054462">
    <property type="entry name" value="TraI_M"/>
</dbReference>
<accession>E6YKD8</accession>
<evidence type="ECO:0000259" key="1">
    <source>
        <dbReference type="Pfam" id="PF03432"/>
    </source>
</evidence>